<sequence>MESYCTVLSDRVKNVLDAHMTASDIIEDTKKFVYDMLDPTSERGDMLYRYEHSIRAAENAKVIARAENLPEEPLILACLLHDVGYRECDDDWRRHPFVSADIARVYLQNINYDPDMTAEMVRGIARHNLTDGIPEDMTTFQISIRDCDDIDRFDIIRTAMVMGGTVFEKTNSEIIESCEEAISNAKWLMNLPRGTKTAEILLKNNLNKRIDLLNEIIAQARKGF</sequence>
<organism evidence="2 3">
    <name type="scientific">Butyrivibrio fibrisolvens DSM 3071</name>
    <dbReference type="NCBI Taxonomy" id="1121131"/>
    <lineage>
        <taxon>Bacteria</taxon>
        <taxon>Bacillati</taxon>
        <taxon>Bacillota</taxon>
        <taxon>Clostridia</taxon>
        <taxon>Lachnospirales</taxon>
        <taxon>Lachnospiraceae</taxon>
        <taxon>Butyrivibrio</taxon>
    </lineage>
</organism>
<name>A0A1M5ZSY8_BUTFI</name>
<dbReference type="InterPro" id="IPR003607">
    <property type="entry name" value="HD/PDEase_dom"/>
</dbReference>
<dbReference type="STRING" id="1121131.SAMN02745229_02637"/>
<accession>A0A1M5ZSY8</accession>
<evidence type="ECO:0000313" key="3">
    <source>
        <dbReference type="Proteomes" id="UP000184278"/>
    </source>
</evidence>
<reference evidence="3" key="1">
    <citation type="submission" date="2016-11" db="EMBL/GenBank/DDBJ databases">
        <authorList>
            <person name="Varghese N."/>
            <person name="Submissions S."/>
        </authorList>
    </citation>
    <scope>NUCLEOTIDE SEQUENCE [LARGE SCALE GENOMIC DNA]</scope>
    <source>
        <strain evidence="3">DSM 3071</strain>
    </source>
</reference>
<dbReference type="Pfam" id="PF01966">
    <property type="entry name" value="HD"/>
    <property type="match status" value="1"/>
</dbReference>
<feature type="domain" description="HD" evidence="1">
    <location>
        <begin position="49"/>
        <end position="152"/>
    </location>
</feature>
<dbReference type="Gene3D" id="1.10.3210.10">
    <property type="entry name" value="Hypothetical protein af1432"/>
    <property type="match status" value="1"/>
</dbReference>
<gene>
    <name evidence="2" type="ORF">SAMN02745229_02637</name>
</gene>
<evidence type="ECO:0000259" key="1">
    <source>
        <dbReference type="Pfam" id="PF01966"/>
    </source>
</evidence>
<evidence type="ECO:0000313" key="2">
    <source>
        <dbReference type="EMBL" id="SHI27334.1"/>
    </source>
</evidence>
<dbReference type="CDD" id="cd00077">
    <property type="entry name" value="HDc"/>
    <property type="match status" value="1"/>
</dbReference>
<dbReference type="Proteomes" id="UP000184278">
    <property type="component" value="Unassembled WGS sequence"/>
</dbReference>
<dbReference type="OrthoDB" id="8478129at2"/>
<dbReference type="InterPro" id="IPR006674">
    <property type="entry name" value="HD_domain"/>
</dbReference>
<keyword evidence="3" id="KW-1185">Reference proteome</keyword>
<dbReference type="AlphaFoldDB" id="A0A1M5ZSY8"/>
<dbReference type="EMBL" id="FQXK01000022">
    <property type="protein sequence ID" value="SHI27334.1"/>
    <property type="molecule type" value="Genomic_DNA"/>
</dbReference>
<proteinExistence type="predicted"/>
<protein>
    <recommendedName>
        <fullName evidence="1">HD domain-containing protein</fullName>
    </recommendedName>
</protein>
<dbReference type="SUPFAM" id="SSF109604">
    <property type="entry name" value="HD-domain/PDEase-like"/>
    <property type="match status" value="1"/>
</dbReference>